<feature type="region of interest" description="Disordered" evidence="1">
    <location>
        <begin position="277"/>
        <end position="300"/>
    </location>
</feature>
<keyword evidence="3" id="KW-1185">Reference proteome</keyword>
<dbReference type="PROSITE" id="PS00028">
    <property type="entry name" value="ZINC_FINGER_C2H2_1"/>
    <property type="match status" value="1"/>
</dbReference>
<dbReference type="InterPro" id="IPR013087">
    <property type="entry name" value="Znf_C2H2_type"/>
</dbReference>
<evidence type="ECO:0000256" key="1">
    <source>
        <dbReference type="SAM" id="MobiDB-lite"/>
    </source>
</evidence>
<evidence type="ECO:0000259" key="2">
    <source>
        <dbReference type="PROSITE" id="PS00028"/>
    </source>
</evidence>
<feature type="domain" description="C2H2-type" evidence="2">
    <location>
        <begin position="107"/>
        <end position="128"/>
    </location>
</feature>
<dbReference type="Proteomes" id="UP000050741">
    <property type="component" value="Unassembled WGS sequence"/>
</dbReference>
<evidence type="ECO:0000313" key="4">
    <source>
        <dbReference type="WBParaSite" id="GPLIN_000019400"/>
    </source>
</evidence>
<feature type="region of interest" description="Disordered" evidence="1">
    <location>
        <begin position="365"/>
        <end position="407"/>
    </location>
</feature>
<dbReference type="SMART" id="SM00355">
    <property type="entry name" value="ZnF_C2H2"/>
    <property type="match status" value="2"/>
</dbReference>
<reference evidence="3" key="1">
    <citation type="submission" date="2014-05" db="EMBL/GenBank/DDBJ databases">
        <title>The genome and life-stage specific transcriptomes of Globodera pallida elucidate key aspects of plant parasitism by a cyst nematode.</title>
        <authorList>
            <person name="Cotton J.A."/>
            <person name="Lilley C.J."/>
            <person name="Jones L.M."/>
            <person name="Kikuchi T."/>
            <person name="Reid A.J."/>
            <person name="Thorpe P."/>
            <person name="Tsai I.J."/>
            <person name="Beasley H."/>
            <person name="Blok V."/>
            <person name="Cock P.J.A."/>
            <person name="Van den Akker S.E."/>
            <person name="Holroyd N."/>
            <person name="Hunt M."/>
            <person name="Mantelin S."/>
            <person name="Naghra H."/>
            <person name="Pain A."/>
            <person name="Palomares-Rius J.E."/>
            <person name="Zarowiecki M."/>
            <person name="Berriman M."/>
            <person name="Jones J.T."/>
            <person name="Urwin P.E."/>
        </authorList>
    </citation>
    <scope>NUCLEOTIDE SEQUENCE [LARGE SCALE GENOMIC DNA]</scope>
    <source>
        <strain evidence="3">Lindley</strain>
    </source>
</reference>
<dbReference type="AlphaFoldDB" id="A0A183BHW5"/>
<proteinExistence type="predicted"/>
<sequence length="407" mass="45758">MRENVRKMGDELIFDFAYASLTCAECGLHLLLSPRGDQDELAETLLNITLSHSSQSLALCLTFASVELTQPFVHLKFLRPVVFEPVYKCEFCLRSGCWSTPMDVYQCVKCSAIISGESAVTEHIIVCHQIEKNGAGHAGADDDYEQLLNEYVFDNVEVLFVAGNFPFTRIRCDLCSTNCCSIPSLRRHYAQCHGILCAFQRNQSTIQECSAVLLRRDWANTGFDRELLQQINSSQPPKCTSEFESECDGNANLHQLGAVKLSATTLYTSLLHLVEQQQQQPKEQQQEEQRLEVDADDDAGVGQIVMDVKEEPMEEEEWEQEHQQHQKLVIDEQQSEAGQTPTSSSFDKKLLDDASAFSNALVKDELIEQHEEQESSECFLNMSKDNDDGDVGDLSPLVVHSPTHSRP</sequence>
<protein>
    <submittedName>
        <fullName evidence="4">C2H2-type domain-containing protein</fullName>
    </submittedName>
</protein>
<dbReference type="WBParaSite" id="GPLIN_000019400">
    <property type="protein sequence ID" value="GPLIN_000019400"/>
    <property type="gene ID" value="GPLIN_000019400"/>
</dbReference>
<feature type="compositionally biased region" description="Basic and acidic residues" evidence="1">
    <location>
        <begin position="284"/>
        <end position="293"/>
    </location>
</feature>
<reference evidence="4" key="2">
    <citation type="submission" date="2016-06" db="UniProtKB">
        <authorList>
            <consortium name="WormBaseParasite"/>
        </authorList>
    </citation>
    <scope>IDENTIFICATION</scope>
</reference>
<accession>A0A183BHW5</accession>
<evidence type="ECO:0000313" key="3">
    <source>
        <dbReference type="Proteomes" id="UP000050741"/>
    </source>
</evidence>
<organism evidence="3 4">
    <name type="scientific">Globodera pallida</name>
    <name type="common">Potato cyst nematode worm</name>
    <name type="synonym">Heterodera pallida</name>
    <dbReference type="NCBI Taxonomy" id="36090"/>
    <lineage>
        <taxon>Eukaryota</taxon>
        <taxon>Metazoa</taxon>
        <taxon>Ecdysozoa</taxon>
        <taxon>Nematoda</taxon>
        <taxon>Chromadorea</taxon>
        <taxon>Rhabditida</taxon>
        <taxon>Tylenchina</taxon>
        <taxon>Tylenchomorpha</taxon>
        <taxon>Tylenchoidea</taxon>
        <taxon>Heteroderidae</taxon>
        <taxon>Heteroderinae</taxon>
        <taxon>Globodera</taxon>
    </lineage>
</organism>
<name>A0A183BHW5_GLOPA</name>